<proteinExistence type="predicted"/>
<organism evidence="1">
    <name type="scientific">uncultured marine bacterium HF10_29C11</name>
    <dbReference type="NCBI Taxonomy" id="415445"/>
    <lineage>
        <taxon>Bacteria</taxon>
        <taxon>environmental samples</taxon>
    </lineage>
</organism>
<gene>
    <name evidence="1" type="ORF">ALOHA_HF1029C11.0020</name>
</gene>
<protein>
    <submittedName>
        <fullName evidence="1">Uncharacterized protein</fullName>
    </submittedName>
</protein>
<accession>A4GI82</accession>
<evidence type="ECO:0000313" key="1">
    <source>
        <dbReference type="EMBL" id="ABL97793.1"/>
    </source>
</evidence>
<reference evidence="1" key="1">
    <citation type="journal article" date="2007" name="Environ. Microbiol.">
        <title>Proteorhodopsin photosystem gene clusters exhibit co-evolutionary trends and shared ancestry among diverse marine microbial phyla.</title>
        <authorList>
            <person name="McCarren J."/>
            <person name="Delong E.F."/>
        </authorList>
    </citation>
    <scope>NUCLEOTIDE SEQUENCE</scope>
</reference>
<name>A4GI82_9BACT</name>
<dbReference type="EMBL" id="EF089401">
    <property type="protein sequence ID" value="ABL97793.1"/>
    <property type="molecule type" value="Genomic_DNA"/>
</dbReference>
<dbReference type="AlphaFoldDB" id="A4GI82"/>
<sequence length="79" mass="9376">MKETMAAERTYDRTWEEIETMLARAEKKMRKWKNFFEDCRERGDRDGMKDAARNFKALEGVIKTLKWTLGDVSVDTPLE</sequence>